<gene>
    <name evidence="1" type="ORF">LY79DRAFT_540844</name>
</gene>
<dbReference type="AlphaFoldDB" id="A0AAD8VA97"/>
<dbReference type="GeneID" id="85441139"/>
<evidence type="ECO:0000313" key="2">
    <source>
        <dbReference type="Proteomes" id="UP001230504"/>
    </source>
</evidence>
<comment type="caution">
    <text evidence="1">The sequence shown here is derived from an EMBL/GenBank/DDBJ whole genome shotgun (WGS) entry which is preliminary data.</text>
</comment>
<evidence type="ECO:0000313" key="1">
    <source>
        <dbReference type="EMBL" id="KAK1597711.1"/>
    </source>
</evidence>
<protein>
    <submittedName>
        <fullName evidence="1">Uncharacterized protein</fullName>
    </submittedName>
</protein>
<reference evidence="1" key="1">
    <citation type="submission" date="2021-06" db="EMBL/GenBank/DDBJ databases">
        <title>Comparative genomics, transcriptomics and evolutionary studies reveal genomic signatures of adaptation to plant cell wall in hemibiotrophic fungi.</title>
        <authorList>
            <consortium name="DOE Joint Genome Institute"/>
            <person name="Baroncelli R."/>
            <person name="Diaz J.F."/>
            <person name="Benocci T."/>
            <person name="Peng M."/>
            <person name="Battaglia E."/>
            <person name="Haridas S."/>
            <person name="Andreopoulos W."/>
            <person name="Labutti K."/>
            <person name="Pangilinan J."/>
            <person name="Floch G.L."/>
            <person name="Makela M.R."/>
            <person name="Henrissat B."/>
            <person name="Grigoriev I.V."/>
            <person name="Crouch J.A."/>
            <person name="De Vries R.P."/>
            <person name="Sukno S.A."/>
            <person name="Thon M.R."/>
        </authorList>
    </citation>
    <scope>NUCLEOTIDE SEQUENCE</scope>
    <source>
        <strain evidence="1">CBS 125086</strain>
    </source>
</reference>
<organism evidence="1 2">
    <name type="scientific">Colletotrichum navitas</name>
    <dbReference type="NCBI Taxonomy" id="681940"/>
    <lineage>
        <taxon>Eukaryota</taxon>
        <taxon>Fungi</taxon>
        <taxon>Dikarya</taxon>
        <taxon>Ascomycota</taxon>
        <taxon>Pezizomycotina</taxon>
        <taxon>Sordariomycetes</taxon>
        <taxon>Hypocreomycetidae</taxon>
        <taxon>Glomerellales</taxon>
        <taxon>Glomerellaceae</taxon>
        <taxon>Colletotrichum</taxon>
        <taxon>Colletotrichum graminicola species complex</taxon>
    </lineage>
</organism>
<name>A0AAD8VA97_9PEZI</name>
<dbReference type="EMBL" id="JAHLJV010000007">
    <property type="protein sequence ID" value="KAK1597711.1"/>
    <property type="molecule type" value="Genomic_DNA"/>
</dbReference>
<proteinExistence type="predicted"/>
<feature type="non-terminal residue" evidence="1">
    <location>
        <position position="109"/>
    </location>
</feature>
<accession>A0AAD8VA97</accession>
<sequence>IELYRFELRSNGGRRLSVVGSFPRLCLGVPGGFAESAALGEWPNAAKDGTVGLGRPGVDSVRLKWAGCLKKLVIRRGVAGRGSKRRQNRVLRSHQLRWRFTQAGLPRLR</sequence>
<dbReference type="Proteomes" id="UP001230504">
    <property type="component" value="Unassembled WGS sequence"/>
</dbReference>
<dbReference type="RefSeq" id="XP_060418483.1">
    <property type="nucleotide sequence ID" value="XM_060556899.1"/>
</dbReference>
<keyword evidence="2" id="KW-1185">Reference proteome</keyword>